<evidence type="ECO:0000313" key="10">
    <source>
        <dbReference type="Proteomes" id="UP000186292"/>
    </source>
</evidence>
<feature type="domain" description="Glycine transporter" evidence="8">
    <location>
        <begin position="10"/>
        <end position="83"/>
    </location>
</feature>
<dbReference type="InterPro" id="IPR005115">
    <property type="entry name" value="Gly_transporter"/>
</dbReference>
<feature type="domain" description="Glycine transporter" evidence="8">
    <location>
        <begin position="96"/>
        <end position="170"/>
    </location>
</feature>
<dbReference type="STRING" id="1161099.SAMN05444817_10154"/>
<keyword evidence="3" id="KW-1003">Cell membrane</keyword>
<feature type="transmembrane region" description="Helical" evidence="7">
    <location>
        <begin position="120"/>
        <end position="142"/>
    </location>
</feature>
<comment type="similarity">
    <text evidence="2">Belongs to the UPF0126 family.</text>
</comment>
<evidence type="ECO:0000256" key="4">
    <source>
        <dbReference type="ARBA" id="ARBA00022692"/>
    </source>
</evidence>
<feature type="transmembrane region" description="Helical" evidence="7">
    <location>
        <begin position="154"/>
        <end position="172"/>
    </location>
</feature>
<keyword evidence="10" id="KW-1185">Reference proteome</keyword>
<dbReference type="AlphaFoldDB" id="A0A1N7IMN2"/>
<keyword evidence="6 7" id="KW-0472">Membrane</keyword>
<evidence type="ECO:0000256" key="3">
    <source>
        <dbReference type="ARBA" id="ARBA00022475"/>
    </source>
</evidence>
<gene>
    <name evidence="9" type="ORF">SAMN05444817_10154</name>
</gene>
<feature type="transmembrane region" description="Helical" evidence="7">
    <location>
        <begin position="178"/>
        <end position="197"/>
    </location>
</feature>
<dbReference type="PANTHER" id="PTHR30506:SF3">
    <property type="entry name" value="UPF0126 INNER MEMBRANE PROTEIN YADS-RELATED"/>
    <property type="match status" value="1"/>
</dbReference>
<feature type="transmembrane region" description="Helical" evidence="7">
    <location>
        <begin position="34"/>
        <end position="51"/>
    </location>
</feature>
<dbReference type="OrthoDB" id="9791874at2"/>
<feature type="transmembrane region" description="Helical" evidence="7">
    <location>
        <begin position="95"/>
        <end position="114"/>
    </location>
</feature>
<feature type="transmembrane region" description="Helical" evidence="7">
    <location>
        <begin position="6"/>
        <end position="27"/>
    </location>
</feature>
<organism evidence="9 10">
    <name type="scientific">Corynebacterium appendicis CIP 107643</name>
    <dbReference type="NCBI Taxonomy" id="1161099"/>
    <lineage>
        <taxon>Bacteria</taxon>
        <taxon>Bacillati</taxon>
        <taxon>Actinomycetota</taxon>
        <taxon>Actinomycetes</taxon>
        <taxon>Mycobacteriales</taxon>
        <taxon>Corynebacteriaceae</taxon>
        <taxon>Corynebacterium</taxon>
    </lineage>
</organism>
<dbReference type="PANTHER" id="PTHR30506">
    <property type="entry name" value="INNER MEMBRANE PROTEIN"/>
    <property type="match status" value="1"/>
</dbReference>
<feature type="transmembrane region" description="Helical" evidence="7">
    <location>
        <begin position="66"/>
        <end position="83"/>
    </location>
</feature>
<keyword evidence="4 7" id="KW-0812">Transmembrane</keyword>
<protein>
    <submittedName>
        <fullName evidence="9">Uncharacterized membrane protein YeiH</fullName>
    </submittedName>
</protein>
<evidence type="ECO:0000256" key="5">
    <source>
        <dbReference type="ARBA" id="ARBA00022989"/>
    </source>
</evidence>
<dbReference type="GO" id="GO:0005886">
    <property type="term" value="C:plasma membrane"/>
    <property type="evidence" value="ECO:0007669"/>
    <property type="project" value="UniProtKB-SubCell"/>
</dbReference>
<evidence type="ECO:0000256" key="1">
    <source>
        <dbReference type="ARBA" id="ARBA00004651"/>
    </source>
</evidence>
<comment type="subcellular location">
    <subcellularLocation>
        <location evidence="1">Cell membrane</location>
        <topology evidence="1">Multi-pass membrane protein</topology>
    </subcellularLocation>
</comment>
<sequence>MNDFGTFYYILEYTGVLLAAMVGGTVAKRMNFDVVGFGFIALISSLAGGLIRDCLLSIGPAAALQTPWYLIIAVTGAAIAFFIEIEGALWDRVRFYLDVVTVGVWSVVGATHAIVNDLPWISALLLAVITSTGGALVRDVVLGKVPALFTSQKMHVFPSLLAGAMTLVFAHFEVKAWVGMLISSVAASVLSMTVYWVSTSRAHQPTLTERSLDRRIAAELNMSPDDSVTNIADAIAGAKDKDVLNLIRVYLHDEVLERAGTSPTAASR</sequence>
<keyword evidence="5 7" id="KW-1133">Transmembrane helix</keyword>
<evidence type="ECO:0000256" key="7">
    <source>
        <dbReference type="SAM" id="Phobius"/>
    </source>
</evidence>
<evidence type="ECO:0000256" key="6">
    <source>
        <dbReference type="ARBA" id="ARBA00023136"/>
    </source>
</evidence>
<name>A0A1N7IMN2_9CORY</name>
<accession>A0A1N7IMN2</accession>
<dbReference type="Proteomes" id="UP000186292">
    <property type="component" value="Unassembled WGS sequence"/>
</dbReference>
<proteinExistence type="inferred from homology"/>
<reference evidence="10" key="1">
    <citation type="submission" date="2017-01" db="EMBL/GenBank/DDBJ databases">
        <authorList>
            <person name="Varghese N."/>
            <person name="Submissions S."/>
        </authorList>
    </citation>
    <scope>NUCLEOTIDE SEQUENCE [LARGE SCALE GENOMIC DNA]</scope>
    <source>
        <strain evidence="10">DSM 44531</strain>
    </source>
</reference>
<evidence type="ECO:0000313" key="9">
    <source>
        <dbReference type="EMBL" id="SIS38312.1"/>
    </source>
</evidence>
<evidence type="ECO:0000256" key="2">
    <source>
        <dbReference type="ARBA" id="ARBA00008193"/>
    </source>
</evidence>
<dbReference type="EMBL" id="FTOF01000001">
    <property type="protein sequence ID" value="SIS38312.1"/>
    <property type="molecule type" value="Genomic_DNA"/>
</dbReference>
<evidence type="ECO:0000259" key="8">
    <source>
        <dbReference type="Pfam" id="PF03458"/>
    </source>
</evidence>
<dbReference type="Pfam" id="PF03458">
    <property type="entry name" value="Gly_transporter"/>
    <property type="match status" value="2"/>
</dbReference>
<dbReference type="RefSeq" id="WP_076598073.1">
    <property type="nucleotide sequence ID" value="NZ_CP046976.1"/>
</dbReference>